<feature type="domain" description="Glycosyltransferase subfamily 4-like N-terminal" evidence="2">
    <location>
        <begin position="16"/>
        <end position="182"/>
    </location>
</feature>
<organism evidence="3 4">
    <name type="scientific">Stanieria cyanosphaera (strain ATCC 29371 / PCC 7437)</name>
    <dbReference type="NCBI Taxonomy" id="111780"/>
    <lineage>
        <taxon>Bacteria</taxon>
        <taxon>Bacillati</taxon>
        <taxon>Cyanobacteriota</taxon>
        <taxon>Cyanophyceae</taxon>
        <taxon>Pleurocapsales</taxon>
        <taxon>Dermocarpellaceae</taxon>
        <taxon>Stanieria</taxon>
    </lineage>
</organism>
<dbReference type="PANTHER" id="PTHR12526">
    <property type="entry name" value="GLYCOSYLTRANSFERASE"/>
    <property type="match status" value="1"/>
</dbReference>
<protein>
    <submittedName>
        <fullName evidence="3">Glycosyl transferase group 1</fullName>
    </submittedName>
</protein>
<dbReference type="EMBL" id="CP003653">
    <property type="protein sequence ID" value="AFZ34365.1"/>
    <property type="molecule type" value="Genomic_DNA"/>
</dbReference>
<dbReference type="eggNOG" id="COG0438">
    <property type="taxonomic scope" value="Bacteria"/>
</dbReference>
<feature type="domain" description="Glycosyl transferase family 1" evidence="1">
    <location>
        <begin position="195"/>
        <end position="356"/>
    </location>
</feature>
<reference evidence="4" key="1">
    <citation type="journal article" date="2013" name="Proc. Natl. Acad. Sci. U.S.A.">
        <title>Improving the coverage of the cyanobacterial phylum using diversity-driven genome sequencing.</title>
        <authorList>
            <person name="Shih P.M."/>
            <person name="Wu D."/>
            <person name="Latifi A."/>
            <person name="Axen S.D."/>
            <person name="Fewer D.P."/>
            <person name="Talla E."/>
            <person name="Calteau A."/>
            <person name="Cai F."/>
            <person name="Tandeau de Marsac N."/>
            <person name="Rippka R."/>
            <person name="Herdman M."/>
            <person name="Sivonen K."/>
            <person name="Coursin T."/>
            <person name="Laurent T."/>
            <person name="Goodwin L."/>
            <person name="Nolan M."/>
            <person name="Davenport K.W."/>
            <person name="Han C.S."/>
            <person name="Rubin E.M."/>
            <person name="Eisen J.A."/>
            <person name="Woyke T."/>
            <person name="Gugger M."/>
            <person name="Kerfeld C.A."/>
        </authorList>
    </citation>
    <scope>NUCLEOTIDE SEQUENCE [LARGE SCALE GENOMIC DNA]</scope>
    <source>
        <strain evidence="4">ATCC 29371 / PCC 7437</strain>
    </source>
</reference>
<gene>
    <name evidence="3" type="ordered locus">Sta7437_0774</name>
</gene>
<accession>K9XP27</accession>
<keyword evidence="4" id="KW-1185">Reference proteome</keyword>
<dbReference type="InterPro" id="IPR028098">
    <property type="entry name" value="Glyco_trans_4-like_N"/>
</dbReference>
<dbReference type="Pfam" id="PF13439">
    <property type="entry name" value="Glyco_transf_4"/>
    <property type="match status" value="1"/>
</dbReference>
<dbReference type="GO" id="GO:0016757">
    <property type="term" value="F:glycosyltransferase activity"/>
    <property type="evidence" value="ECO:0007669"/>
    <property type="project" value="InterPro"/>
</dbReference>
<dbReference type="PANTHER" id="PTHR12526:SF638">
    <property type="entry name" value="SPORE COAT PROTEIN SA"/>
    <property type="match status" value="1"/>
</dbReference>
<dbReference type="Pfam" id="PF00534">
    <property type="entry name" value="Glycos_transf_1"/>
    <property type="match status" value="1"/>
</dbReference>
<evidence type="ECO:0000259" key="1">
    <source>
        <dbReference type="Pfam" id="PF00534"/>
    </source>
</evidence>
<dbReference type="PATRIC" id="fig|111780.3.peg.807"/>
<dbReference type="RefSeq" id="WP_015192038.1">
    <property type="nucleotide sequence ID" value="NC_019748.1"/>
</dbReference>
<dbReference type="OrthoDB" id="9814612at2"/>
<dbReference type="STRING" id="111780.Sta7437_0774"/>
<evidence type="ECO:0000259" key="2">
    <source>
        <dbReference type="Pfam" id="PF13439"/>
    </source>
</evidence>
<evidence type="ECO:0000313" key="4">
    <source>
        <dbReference type="Proteomes" id="UP000010473"/>
    </source>
</evidence>
<dbReference type="KEGG" id="scs:Sta7437_0774"/>
<dbReference type="InterPro" id="IPR001296">
    <property type="entry name" value="Glyco_trans_1"/>
</dbReference>
<dbReference type="HOGENOM" id="CLU_009583_0_4_3"/>
<dbReference type="CDD" id="cd03811">
    <property type="entry name" value="GT4_GT28_WabH-like"/>
    <property type="match status" value="1"/>
</dbReference>
<sequence length="384" mass="41939">MKQPKILFVDHTATLGGAELSLIDLAFAYRRSSQVLLFTDGILRPRLENLGVTVKLVEASQQILGLRTSGGLKALKTIPELWRIARQVATEAKGFDLIHANSQKAFIVAALATLQGSPPVVWHLRDIITAKHFSRLNRRIAVTLANQFATKVLVNSQATGKAFIAAGGKASLVSVVYNGFDSASFDCVSTQAIQQIRDSLAIGNKILVGLFSRLSYWKGQHILLLAIKQLPQVHVILVGDALFGEEEYVSYLKTLANEPELKERVHWLGFRDDIPTLMKACDIIAHTSTEPEPFGRVIVEGQLAQKPVIASAAGGALELIEDGKTGLLFPLGDQIALQQQIQKLIDDSAFADKIAHHGYISAKTNFSLETILNSFDRAIKTIDT</sequence>
<dbReference type="SUPFAM" id="SSF53756">
    <property type="entry name" value="UDP-Glycosyltransferase/glycogen phosphorylase"/>
    <property type="match status" value="1"/>
</dbReference>
<keyword evidence="3" id="KW-0808">Transferase</keyword>
<dbReference type="AlphaFoldDB" id="K9XP27"/>
<dbReference type="Proteomes" id="UP000010473">
    <property type="component" value="Chromosome"/>
</dbReference>
<name>K9XP27_STAC7</name>
<proteinExistence type="predicted"/>
<dbReference type="Gene3D" id="3.40.50.2000">
    <property type="entry name" value="Glycogen Phosphorylase B"/>
    <property type="match status" value="2"/>
</dbReference>
<evidence type="ECO:0000313" key="3">
    <source>
        <dbReference type="EMBL" id="AFZ34365.1"/>
    </source>
</evidence>